<organism evidence="1">
    <name type="scientific">Salmonella enterica subsp. salamae serovar 42:f,g,t:--</name>
    <dbReference type="NCBI Taxonomy" id="41518"/>
    <lineage>
        <taxon>Bacteria</taxon>
        <taxon>Pseudomonadati</taxon>
        <taxon>Pseudomonadota</taxon>
        <taxon>Gammaproteobacteria</taxon>
        <taxon>Enterobacterales</taxon>
        <taxon>Enterobacteriaceae</taxon>
        <taxon>Salmonella</taxon>
    </lineage>
</organism>
<dbReference type="AlphaFoldDB" id="A0A737LJP5"/>
<reference evidence="1" key="2">
    <citation type="submission" date="2018-07" db="EMBL/GenBank/DDBJ databases">
        <authorList>
            <consortium name="NCBI Pathogen Detection Project"/>
        </authorList>
    </citation>
    <scope>NUCLEOTIDE SEQUENCE</scope>
    <source>
        <strain evidence="1">3472-64</strain>
    </source>
</reference>
<sequence>MTGIFPARWNVDQRAGSVKEGIACKVQPLPQCYATRHFCRGPAGKATVLIHQALLSGHEALGAVNDSMEQEGDYARAAGAERKNCFCTKKVICEPELPRFACLLPIF</sequence>
<evidence type="ECO:0000313" key="1">
    <source>
        <dbReference type="EMBL" id="HAE8207983.1"/>
    </source>
</evidence>
<name>A0A737LJP5_SALER</name>
<accession>A0A737LJP5</accession>
<gene>
    <name evidence="1" type="ORF">GND11_001281</name>
</gene>
<dbReference type="EMBL" id="DAATEH010000009">
    <property type="protein sequence ID" value="HAE8207983.1"/>
    <property type="molecule type" value="Genomic_DNA"/>
</dbReference>
<comment type="caution">
    <text evidence="1">The sequence shown here is derived from an EMBL/GenBank/DDBJ whole genome shotgun (WGS) entry which is preliminary data.</text>
</comment>
<proteinExistence type="predicted"/>
<protein>
    <submittedName>
        <fullName evidence="1">Uncharacterized protein</fullName>
    </submittedName>
</protein>
<reference evidence="1" key="1">
    <citation type="journal article" date="2018" name="Genome Biol.">
        <title>SKESA: strategic k-mer extension for scrupulous assemblies.</title>
        <authorList>
            <person name="Souvorov A."/>
            <person name="Agarwala R."/>
            <person name="Lipman D.J."/>
        </authorList>
    </citation>
    <scope>NUCLEOTIDE SEQUENCE</scope>
    <source>
        <strain evidence="1">3472-64</strain>
    </source>
</reference>